<feature type="transmembrane region" description="Helical" evidence="5">
    <location>
        <begin position="235"/>
        <end position="259"/>
    </location>
</feature>
<dbReference type="SUPFAM" id="SSF90123">
    <property type="entry name" value="ABC transporter transmembrane region"/>
    <property type="match status" value="1"/>
</dbReference>
<evidence type="ECO:0000256" key="4">
    <source>
        <dbReference type="ARBA" id="ARBA00023136"/>
    </source>
</evidence>
<evidence type="ECO:0000313" key="7">
    <source>
        <dbReference type="EMBL" id="CAF0879461.1"/>
    </source>
</evidence>
<dbReference type="GO" id="GO:0005524">
    <property type="term" value="F:ATP binding"/>
    <property type="evidence" value="ECO:0007669"/>
    <property type="project" value="InterPro"/>
</dbReference>
<dbReference type="Pfam" id="PF00664">
    <property type="entry name" value="ABC_membrane"/>
    <property type="match status" value="1"/>
</dbReference>
<dbReference type="InterPro" id="IPR036640">
    <property type="entry name" value="ABC1_TM_sf"/>
</dbReference>
<dbReference type="PANTHER" id="PTHR24222">
    <property type="entry name" value="ABC TRANSPORTER B FAMILY"/>
    <property type="match status" value="1"/>
</dbReference>
<dbReference type="GO" id="GO:0005886">
    <property type="term" value="C:plasma membrane"/>
    <property type="evidence" value="ECO:0007669"/>
    <property type="project" value="TreeGrafter"/>
</dbReference>
<sequence>MFTEHLTLMRRLSNNDINSLDDSIAKRFYSQILSRIHYKIKWLDLEPLYMERILLAADYPNLHGLSLFNVEHKTIIQELFLNISIGRCIPDKSFLDRNDLKRDVINHMSKLNKFTFSIHSSLIIDDLNELPSNENIQCSCKGLEDYQIVSYIHSFPAEGEGQCHIYSQPYTMNSLYGLTNSFPGRLFNLFDWRQYLNRQKTDANNKKLNDEIKHTTKDISVSVFQLFRFADCIDILLLILGLCFMLGHAVGVIANVILFGRITGLFATTSFAVDCDNQYKNLESGIINNTLCPLGINLDPLNYDRLHKLCHYDNKTISSTLAPLTPLFHENVMHLVYLFFGFSIFTFLSSSLEYICWTVATERQASRMSVLLFQSLIQRNMTYLDTNQTTQYNTKLFTVSNEISTPIGIRKQFLRPKFTHANVSESSQTKKRPLEKENCSLVTSTSNNHQSSHTNVVIRATSPMVSIKHSAAYRSYPNTRKHPINIHLSTTRRQKRLSYV</sequence>
<keyword evidence="3 5" id="KW-1133">Transmembrane helix</keyword>
<keyword evidence="2 5" id="KW-0812">Transmembrane</keyword>
<evidence type="ECO:0000256" key="2">
    <source>
        <dbReference type="ARBA" id="ARBA00022692"/>
    </source>
</evidence>
<name>A0A813XQ12_9BILA</name>
<evidence type="ECO:0000256" key="1">
    <source>
        <dbReference type="ARBA" id="ARBA00004141"/>
    </source>
</evidence>
<gene>
    <name evidence="7" type="ORF">BJG266_LOCUS9345</name>
</gene>
<evidence type="ECO:0000256" key="5">
    <source>
        <dbReference type="SAM" id="Phobius"/>
    </source>
</evidence>
<dbReference type="EMBL" id="CAJNOI010000030">
    <property type="protein sequence ID" value="CAF0879461.1"/>
    <property type="molecule type" value="Genomic_DNA"/>
</dbReference>
<dbReference type="PANTHER" id="PTHR24222:SF76">
    <property type="entry name" value="MYCOBACTIN IMPORT ATP-BINDING_PERMEASE PROTEIN IRTB"/>
    <property type="match status" value="1"/>
</dbReference>
<proteinExistence type="predicted"/>
<dbReference type="AlphaFoldDB" id="A0A813XQ12"/>
<protein>
    <recommendedName>
        <fullName evidence="6">ABC transmembrane type-1 domain-containing protein</fullName>
    </recommendedName>
</protein>
<evidence type="ECO:0000313" key="8">
    <source>
        <dbReference type="Proteomes" id="UP000663877"/>
    </source>
</evidence>
<keyword evidence="4 5" id="KW-0472">Membrane</keyword>
<organism evidence="7 8">
    <name type="scientific">Adineta steineri</name>
    <dbReference type="NCBI Taxonomy" id="433720"/>
    <lineage>
        <taxon>Eukaryota</taxon>
        <taxon>Metazoa</taxon>
        <taxon>Spiralia</taxon>
        <taxon>Gnathifera</taxon>
        <taxon>Rotifera</taxon>
        <taxon>Eurotatoria</taxon>
        <taxon>Bdelloidea</taxon>
        <taxon>Adinetida</taxon>
        <taxon>Adinetidae</taxon>
        <taxon>Adineta</taxon>
    </lineage>
</organism>
<dbReference type="InterPro" id="IPR039421">
    <property type="entry name" value="Type_1_exporter"/>
</dbReference>
<evidence type="ECO:0000259" key="6">
    <source>
        <dbReference type="Pfam" id="PF00664"/>
    </source>
</evidence>
<dbReference type="Proteomes" id="UP000663877">
    <property type="component" value="Unassembled WGS sequence"/>
</dbReference>
<dbReference type="Gene3D" id="1.20.1560.10">
    <property type="entry name" value="ABC transporter type 1, transmembrane domain"/>
    <property type="match status" value="1"/>
</dbReference>
<dbReference type="GO" id="GO:0140359">
    <property type="term" value="F:ABC-type transporter activity"/>
    <property type="evidence" value="ECO:0007669"/>
    <property type="project" value="InterPro"/>
</dbReference>
<evidence type="ECO:0000256" key="3">
    <source>
        <dbReference type="ARBA" id="ARBA00022989"/>
    </source>
</evidence>
<reference evidence="7" key="1">
    <citation type="submission" date="2021-02" db="EMBL/GenBank/DDBJ databases">
        <authorList>
            <person name="Nowell W R."/>
        </authorList>
    </citation>
    <scope>NUCLEOTIDE SEQUENCE</scope>
</reference>
<dbReference type="InterPro" id="IPR011527">
    <property type="entry name" value="ABC1_TM_dom"/>
</dbReference>
<comment type="caution">
    <text evidence="7">The sequence shown here is derived from an EMBL/GenBank/DDBJ whole genome shotgun (WGS) entry which is preliminary data.</text>
</comment>
<feature type="domain" description="ABC transmembrane type-1" evidence="6">
    <location>
        <begin position="239"/>
        <end position="403"/>
    </location>
</feature>
<feature type="transmembrane region" description="Helical" evidence="5">
    <location>
        <begin position="335"/>
        <end position="360"/>
    </location>
</feature>
<accession>A0A813XQ12</accession>
<comment type="subcellular location">
    <subcellularLocation>
        <location evidence="1">Membrane</location>
        <topology evidence="1">Multi-pass membrane protein</topology>
    </subcellularLocation>
</comment>